<reference evidence="1" key="1">
    <citation type="submission" date="2014-01" db="EMBL/GenBank/DDBJ databases">
        <title>The genome of the white-rot fungus Pycnoporus cinnabarinus: a basidiomycete model with a versatile arsenal for lignocellulosic biomass breakdown.</title>
        <authorList>
            <person name="Levasseur A."/>
            <person name="Lomascolo A."/>
            <person name="Ruiz-Duenas F.J."/>
            <person name="Uzan E."/>
            <person name="Piumi F."/>
            <person name="Kues U."/>
            <person name="Ram A.F.J."/>
            <person name="Murat C."/>
            <person name="Haon M."/>
            <person name="Benoit I."/>
            <person name="Arfi Y."/>
            <person name="Chevret D."/>
            <person name="Drula E."/>
            <person name="Kwon M.J."/>
            <person name="Gouret P."/>
            <person name="Lesage-Meessen L."/>
            <person name="Lombard V."/>
            <person name="Mariette J."/>
            <person name="Noirot C."/>
            <person name="Park J."/>
            <person name="Patyshakuliyeva A."/>
            <person name="Wieneger R.A.B."/>
            <person name="Wosten H.A.B."/>
            <person name="Martin F."/>
            <person name="Coutinho P.M."/>
            <person name="de Vries R."/>
            <person name="Martinez A.T."/>
            <person name="Klopp C."/>
            <person name="Pontarotti P."/>
            <person name="Henrissat B."/>
            <person name="Record E."/>
        </authorList>
    </citation>
    <scope>NUCLEOTIDE SEQUENCE [LARGE SCALE GENOMIC DNA]</scope>
    <source>
        <strain evidence="1">BRFM137</strain>
    </source>
</reference>
<name>A0A060STR0_PYCCI</name>
<dbReference type="HOGENOM" id="CLU_017203_0_0_1"/>
<evidence type="ECO:0000313" key="1">
    <source>
        <dbReference type="EMBL" id="CDO75624.1"/>
    </source>
</evidence>
<dbReference type="Proteomes" id="UP000029665">
    <property type="component" value="Unassembled WGS sequence"/>
</dbReference>
<keyword evidence="2" id="KW-1185">Reference proteome</keyword>
<organism evidence="1 2">
    <name type="scientific">Pycnoporus cinnabarinus</name>
    <name type="common">Cinnabar-red polypore</name>
    <name type="synonym">Trametes cinnabarina</name>
    <dbReference type="NCBI Taxonomy" id="5643"/>
    <lineage>
        <taxon>Eukaryota</taxon>
        <taxon>Fungi</taxon>
        <taxon>Dikarya</taxon>
        <taxon>Basidiomycota</taxon>
        <taxon>Agaricomycotina</taxon>
        <taxon>Agaricomycetes</taxon>
        <taxon>Polyporales</taxon>
        <taxon>Polyporaceae</taxon>
        <taxon>Trametes</taxon>
    </lineage>
</organism>
<comment type="caution">
    <text evidence="1">The sequence shown here is derived from an EMBL/GenBank/DDBJ whole genome shotgun (WGS) entry which is preliminary data.</text>
</comment>
<gene>
    <name evidence="1" type="ORF">BN946_scf184840.g7</name>
</gene>
<dbReference type="OrthoDB" id="3515175at2759"/>
<dbReference type="EMBL" id="CCBP010000281">
    <property type="protein sequence ID" value="CDO75624.1"/>
    <property type="molecule type" value="Genomic_DNA"/>
</dbReference>
<dbReference type="OMA" id="ALHHQWC"/>
<evidence type="ECO:0000313" key="2">
    <source>
        <dbReference type="Proteomes" id="UP000029665"/>
    </source>
</evidence>
<accession>A0A060STR0</accession>
<sequence>MGQRHQAFLIARVGVGNRHRCVAALHHQWCYGTLPLRAARRFVTLVKQKDNAAVVRGELRALDNVKDGDDFESPTPCPYSRFLLWTAFSVDLETAPKYTSACIPLDARIGCFDGDYEDGLTVIDVTHPEQPAYTFITYNQGPINAEMYLSLYYDDSEWTETHDEVVRALHDVPMIALAHLEEAWPELSRYRKTNPRSSTSACDGPLLQDCSQPSATVTLPSLSETSLKAAVMHVVETGDSDALNAIPWFIAKQGIIESILRDLNPFPETALDLTRFPGLAGKQISSLVASIGTVEWLDVSFNKFVTATDLAETISATPSLRRVVAMCCPSIPNAEIIDAVVREPLRYRTLEALLHPAFLAPTNLVAPVAAFTFVWYNVTGFPRPFSYTQIPFFTPAQILQTIADFAPWTWPDRNAYYRFQSVIIASLTAGTRHPEQRWSERSVVAVPLRGAVGHDPYDALIPAAGHMWAFYCFWDPNNTQPYPRTDAKNALRRHSYGFIRYRFTGPRDDNIPPQSDIYDLAGFLECMSQEGRPLPPPEAVDKVQAILSMVSPETGELECALIDENSVPPLGYAY</sequence>
<proteinExistence type="predicted"/>
<dbReference type="AlphaFoldDB" id="A0A060STR0"/>
<protein>
    <submittedName>
        <fullName evidence="1">Uncharacterized protein</fullName>
    </submittedName>
</protein>
<dbReference type="STRING" id="5643.A0A060STR0"/>